<evidence type="ECO:0000256" key="1">
    <source>
        <dbReference type="ARBA" id="ARBA00004606"/>
    </source>
</evidence>
<keyword evidence="12" id="KW-0119">Carbohydrate metabolism</keyword>
<evidence type="ECO:0000256" key="12">
    <source>
        <dbReference type="ARBA" id="ARBA00023277"/>
    </source>
</evidence>
<keyword evidence="8" id="KW-1133">Transmembrane helix</keyword>
<comment type="caution">
    <text evidence="15">The sequence shown here is derived from an EMBL/GenBank/DDBJ whole genome shotgun (WGS) entry which is preliminary data.</text>
</comment>
<comment type="similarity">
    <text evidence="3">Belongs to the glycosyltransferase GT106 family.</text>
</comment>
<evidence type="ECO:0000256" key="13">
    <source>
        <dbReference type="ARBA" id="ARBA00030350"/>
    </source>
</evidence>
<evidence type="ECO:0000256" key="14">
    <source>
        <dbReference type="SAM" id="MobiDB-lite"/>
    </source>
</evidence>
<evidence type="ECO:0000313" key="16">
    <source>
        <dbReference type="Proteomes" id="UP001642260"/>
    </source>
</evidence>
<dbReference type="GO" id="GO:0016757">
    <property type="term" value="F:glycosyltransferase activity"/>
    <property type="evidence" value="ECO:0007669"/>
    <property type="project" value="UniProtKB-KW"/>
</dbReference>
<keyword evidence="10" id="KW-0325">Glycoprotein</keyword>
<keyword evidence="5" id="KW-0808">Transferase</keyword>
<keyword evidence="16" id="KW-1185">Reference proteome</keyword>
<gene>
    <name evidence="15" type="ORF">ERUC_LOCUS19880</name>
</gene>
<proteinExistence type="inferred from homology"/>
<protein>
    <recommendedName>
        <fullName evidence="13">O-fucosyltransferase family protein</fullName>
    </recommendedName>
</protein>
<organism evidence="15 16">
    <name type="scientific">Eruca vesicaria subsp. sativa</name>
    <name type="common">Garden rocket</name>
    <name type="synonym">Eruca sativa</name>
    <dbReference type="NCBI Taxonomy" id="29727"/>
    <lineage>
        <taxon>Eukaryota</taxon>
        <taxon>Viridiplantae</taxon>
        <taxon>Streptophyta</taxon>
        <taxon>Embryophyta</taxon>
        <taxon>Tracheophyta</taxon>
        <taxon>Spermatophyta</taxon>
        <taxon>Magnoliopsida</taxon>
        <taxon>eudicotyledons</taxon>
        <taxon>Gunneridae</taxon>
        <taxon>Pentapetalae</taxon>
        <taxon>rosids</taxon>
        <taxon>malvids</taxon>
        <taxon>Brassicales</taxon>
        <taxon>Brassicaceae</taxon>
        <taxon>Brassiceae</taxon>
        <taxon>Eruca</taxon>
    </lineage>
</organism>
<name>A0ABC8KB94_ERUVS</name>
<keyword evidence="11" id="KW-0294">Fucose metabolism</keyword>
<dbReference type="InterPro" id="IPR019378">
    <property type="entry name" value="GDP-Fuc_O-FucTrfase"/>
</dbReference>
<accession>A0ABC8KB94</accession>
<dbReference type="GO" id="GO:0006004">
    <property type="term" value="P:fucose metabolic process"/>
    <property type="evidence" value="ECO:0007669"/>
    <property type="project" value="UniProtKB-KW"/>
</dbReference>
<dbReference type="Proteomes" id="UP001642260">
    <property type="component" value="Unassembled WGS sequence"/>
</dbReference>
<evidence type="ECO:0000256" key="4">
    <source>
        <dbReference type="ARBA" id="ARBA00022676"/>
    </source>
</evidence>
<feature type="compositionally biased region" description="Basic and acidic residues" evidence="14">
    <location>
        <begin position="79"/>
        <end position="92"/>
    </location>
</feature>
<feature type="region of interest" description="Disordered" evidence="14">
    <location>
        <begin position="72"/>
        <end position="109"/>
    </location>
</feature>
<evidence type="ECO:0000313" key="15">
    <source>
        <dbReference type="EMBL" id="CAH8354125.1"/>
    </source>
</evidence>
<dbReference type="PANTHER" id="PTHR31741:SF66">
    <property type="entry name" value="O-FUCOSYLTRANSFERASE 20"/>
    <property type="match status" value="1"/>
</dbReference>
<sequence>MAAIDYIVCEKSDVFIPSHGGNMGHALQGQRAYAGHKKYITPNKRQMLPYFMNASLPESDFNRIVKELHRESLGQPELRTSKGGKDVTKHPVPECMCSDRQQQQQQQQQ</sequence>
<dbReference type="PANTHER" id="PTHR31741">
    <property type="entry name" value="OS02G0726500 PROTEIN-RELATED"/>
    <property type="match status" value="1"/>
</dbReference>
<dbReference type="AlphaFoldDB" id="A0ABC8KB94"/>
<evidence type="ECO:0000256" key="5">
    <source>
        <dbReference type="ARBA" id="ARBA00022679"/>
    </source>
</evidence>
<evidence type="ECO:0000256" key="8">
    <source>
        <dbReference type="ARBA" id="ARBA00022989"/>
    </source>
</evidence>
<evidence type="ECO:0000256" key="6">
    <source>
        <dbReference type="ARBA" id="ARBA00022692"/>
    </source>
</evidence>
<evidence type="ECO:0000256" key="11">
    <source>
        <dbReference type="ARBA" id="ARBA00023253"/>
    </source>
</evidence>
<dbReference type="GO" id="GO:0016020">
    <property type="term" value="C:membrane"/>
    <property type="evidence" value="ECO:0007669"/>
    <property type="project" value="UniProtKB-SubCell"/>
</dbReference>
<evidence type="ECO:0000256" key="10">
    <source>
        <dbReference type="ARBA" id="ARBA00023180"/>
    </source>
</evidence>
<evidence type="ECO:0000256" key="2">
    <source>
        <dbReference type="ARBA" id="ARBA00004881"/>
    </source>
</evidence>
<evidence type="ECO:0000256" key="3">
    <source>
        <dbReference type="ARBA" id="ARBA00007737"/>
    </source>
</evidence>
<keyword evidence="4" id="KW-0328">Glycosyltransferase</keyword>
<keyword evidence="7" id="KW-0735">Signal-anchor</keyword>
<comment type="subcellular location">
    <subcellularLocation>
        <location evidence="1">Membrane</location>
        <topology evidence="1">Single-pass type II membrane protein</topology>
    </subcellularLocation>
</comment>
<evidence type="ECO:0000256" key="7">
    <source>
        <dbReference type="ARBA" id="ARBA00022968"/>
    </source>
</evidence>
<dbReference type="Pfam" id="PF10250">
    <property type="entry name" value="O-FucT"/>
    <property type="match status" value="1"/>
</dbReference>
<keyword evidence="6" id="KW-0812">Transmembrane</keyword>
<dbReference type="EMBL" id="CAKOAT010188044">
    <property type="protein sequence ID" value="CAH8354125.1"/>
    <property type="molecule type" value="Genomic_DNA"/>
</dbReference>
<reference evidence="15 16" key="1">
    <citation type="submission" date="2022-03" db="EMBL/GenBank/DDBJ databases">
        <authorList>
            <person name="Macdonald S."/>
            <person name="Ahmed S."/>
            <person name="Newling K."/>
        </authorList>
    </citation>
    <scope>NUCLEOTIDE SEQUENCE [LARGE SCALE GENOMIC DNA]</scope>
</reference>
<comment type="pathway">
    <text evidence="2">Glycan metabolism.</text>
</comment>
<evidence type="ECO:0000256" key="9">
    <source>
        <dbReference type="ARBA" id="ARBA00023136"/>
    </source>
</evidence>
<keyword evidence="9" id="KW-0472">Membrane</keyword>